<dbReference type="Proteomes" id="UP000193427">
    <property type="component" value="Chromosome"/>
</dbReference>
<keyword evidence="2" id="KW-1133">Transmembrane helix</keyword>
<dbReference type="RefSeq" id="WP_085753801.1">
    <property type="nucleotide sequence ID" value="NZ_BSPR01000017.1"/>
</dbReference>
<reference evidence="3 4" key="1">
    <citation type="submission" date="2016-04" db="EMBL/GenBank/DDBJ databases">
        <title>Complete genome sequence of natural rubber-degrading, novel Gram-negative bacterium, Rhizobacter gummiphilus strain NS21.</title>
        <authorList>
            <person name="Tabata M."/>
            <person name="Kasai D."/>
            <person name="Fukuda M."/>
        </authorList>
    </citation>
    <scope>NUCLEOTIDE SEQUENCE [LARGE SCALE GENOMIC DNA]</scope>
    <source>
        <strain evidence="3 4">NS21</strain>
    </source>
</reference>
<feature type="region of interest" description="Disordered" evidence="1">
    <location>
        <begin position="117"/>
        <end position="139"/>
    </location>
</feature>
<keyword evidence="4" id="KW-1185">Reference proteome</keyword>
<organism evidence="3 4">
    <name type="scientific">Piscinibacter gummiphilus</name>
    <dbReference type="NCBI Taxonomy" id="946333"/>
    <lineage>
        <taxon>Bacteria</taxon>
        <taxon>Pseudomonadati</taxon>
        <taxon>Pseudomonadota</taxon>
        <taxon>Betaproteobacteria</taxon>
        <taxon>Burkholderiales</taxon>
        <taxon>Sphaerotilaceae</taxon>
        <taxon>Piscinibacter</taxon>
    </lineage>
</organism>
<accession>A0A1W6LGY1</accession>
<name>A0A1W6LGY1_9BURK</name>
<dbReference type="OrthoDB" id="8907926at2"/>
<evidence type="ECO:0000313" key="4">
    <source>
        <dbReference type="Proteomes" id="UP000193427"/>
    </source>
</evidence>
<feature type="compositionally biased region" description="Low complexity" evidence="1">
    <location>
        <begin position="124"/>
        <end position="139"/>
    </location>
</feature>
<feature type="transmembrane region" description="Helical" evidence="2">
    <location>
        <begin position="20"/>
        <end position="39"/>
    </location>
</feature>
<gene>
    <name evidence="3" type="ORF">A4W93_28255</name>
</gene>
<sequence>MNRYVGWILAAIFVAFGWRVYGWPGVAMAATVVVFWLLLQFNRTLRVMQNAGRAPVGLVPSGVMLNAKLKPGMTMMDILQVTKSLGKERPDLPDTWEWHDQGGVTVTVTLPGGKLQSWHLTRPESSGGNEDSGGSAASP</sequence>
<keyword evidence="2" id="KW-0472">Membrane</keyword>
<dbReference type="STRING" id="946333.A4W93_28255"/>
<dbReference type="AlphaFoldDB" id="A0A1W6LGY1"/>
<evidence type="ECO:0000313" key="3">
    <source>
        <dbReference type="EMBL" id="ARN23478.1"/>
    </source>
</evidence>
<evidence type="ECO:0000256" key="1">
    <source>
        <dbReference type="SAM" id="MobiDB-lite"/>
    </source>
</evidence>
<protein>
    <submittedName>
        <fullName evidence="3">Uncharacterized protein</fullName>
    </submittedName>
</protein>
<dbReference type="KEGG" id="rgu:A4W93_28255"/>
<dbReference type="EMBL" id="CP015118">
    <property type="protein sequence ID" value="ARN23478.1"/>
    <property type="molecule type" value="Genomic_DNA"/>
</dbReference>
<evidence type="ECO:0000256" key="2">
    <source>
        <dbReference type="SAM" id="Phobius"/>
    </source>
</evidence>
<keyword evidence="2" id="KW-0812">Transmembrane</keyword>
<proteinExistence type="predicted"/>